<protein>
    <submittedName>
        <fullName evidence="2">Uncharacterized protein</fullName>
    </submittedName>
</protein>
<evidence type="ECO:0000313" key="2">
    <source>
        <dbReference type="EMBL" id="PUZ75418.1"/>
    </source>
</evidence>
<keyword evidence="3" id="KW-1185">Reference proteome</keyword>
<reference evidence="2 3" key="1">
    <citation type="submission" date="2018-04" db="EMBL/GenBank/DDBJ databases">
        <title>WGS assembly of Panicum hallii var. hallii HAL2.</title>
        <authorList>
            <person name="Lovell J."/>
            <person name="Jenkins J."/>
            <person name="Lowry D."/>
            <person name="Mamidi S."/>
            <person name="Sreedasyam A."/>
            <person name="Weng X."/>
            <person name="Barry K."/>
            <person name="Bonette J."/>
            <person name="Campitelli B."/>
            <person name="Daum C."/>
            <person name="Gordon S."/>
            <person name="Gould B."/>
            <person name="Lipzen A."/>
            <person name="MacQueen A."/>
            <person name="Palacio-Mejia J."/>
            <person name="Plott C."/>
            <person name="Shakirov E."/>
            <person name="Shu S."/>
            <person name="Yoshinaga Y."/>
            <person name="Zane M."/>
            <person name="Rokhsar D."/>
            <person name="Grimwood J."/>
            <person name="Schmutz J."/>
            <person name="Juenger T."/>
        </authorList>
    </citation>
    <scope>NUCLEOTIDE SEQUENCE [LARGE SCALE GENOMIC DNA]</scope>
    <source>
        <strain evidence="3">cv. HAL2</strain>
    </source>
</reference>
<name>A0A2T7F5R9_9POAL</name>
<dbReference type="Gramene" id="PUZ75418">
    <property type="protein sequence ID" value="PUZ75418"/>
    <property type="gene ID" value="GQ55_1G166900"/>
</dbReference>
<dbReference type="OrthoDB" id="689767at2759"/>
<gene>
    <name evidence="2" type="ORF">GQ55_1G166900</name>
</gene>
<dbReference type="EMBL" id="CM009749">
    <property type="protein sequence ID" value="PUZ75418.1"/>
    <property type="molecule type" value="Genomic_DNA"/>
</dbReference>
<dbReference type="Proteomes" id="UP000244336">
    <property type="component" value="Chromosome 1"/>
</dbReference>
<sequence>MKWTECQIENESSDFKFLLGGRAAASMLHADELFSGGKLIPLRIPAPSAEDEAVAAAAVGAMTVQSTWPLKHTRAGAGVGGCAATGDASDGGGEGSGGSQW</sequence>
<evidence type="ECO:0000313" key="3">
    <source>
        <dbReference type="Proteomes" id="UP000244336"/>
    </source>
</evidence>
<dbReference type="AlphaFoldDB" id="A0A2T7F5R9"/>
<accession>A0A2T7F5R9</accession>
<proteinExistence type="predicted"/>
<evidence type="ECO:0000256" key="1">
    <source>
        <dbReference type="SAM" id="MobiDB-lite"/>
    </source>
</evidence>
<organism evidence="2 3">
    <name type="scientific">Panicum hallii var. hallii</name>
    <dbReference type="NCBI Taxonomy" id="1504633"/>
    <lineage>
        <taxon>Eukaryota</taxon>
        <taxon>Viridiplantae</taxon>
        <taxon>Streptophyta</taxon>
        <taxon>Embryophyta</taxon>
        <taxon>Tracheophyta</taxon>
        <taxon>Spermatophyta</taxon>
        <taxon>Magnoliopsida</taxon>
        <taxon>Liliopsida</taxon>
        <taxon>Poales</taxon>
        <taxon>Poaceae</taxon>
        <taxon>PACMAD clade</taxon>
        <taxon>Panicoideae</taxon>
        <taxon>Panicodae</taxon>
        <taxon>Paniceae</taxon>
        <taxon>Panicinae</taxon>
        <taxon>Panicum</taxon>
        <taxon>Panicum sect. Panicum</taxon>
    </lineage>
</organism>
<feature type="region of interest" description="Disordered" evidence="1">
    <location>
        <begin position="82"/>
        <end position="101"/>
    </location>
</feature>